<evidence type="ECO:0000313" key="2">
    <source>
        <dbReference type="Proteomes" id="UP000005835"/>
    </source>
</evidence>
<accession>K1JXZ7</accession>
<dbReference type="STRING" id="742823.HMPREF9465_00882"/>
<gene>
    <name evidence="1" type="ORF">HMPREF9465_00882</name>
</gene>
<dbReference type="Gene3D" id="3.40.91.30">
    <property type="match status" value="1"/>
</dbReference>
<sequence length="125" mass="14396">MRANTLLALGRLKPGQMNKTETAYRDHLRALKAAGEVLDFRFEAITLKLAQDLRYTPDFFVLKPDGSIEFHEVKGSRAIFRDDAKAKCKMCAQLNQWATLIVVYPRRKKDGGGWEYETFEPSNLW</sequence>
<dbReference type="EMBL" id="ADMG01000023">
    <property type="protein sequence ID" value="EKB31483.1"/>
    <property type="molecule type" value="Genomic_DNA"/>
</dbReference>
<dbReference type="OrthoDB" id="5588810at2"/>
<evidence type="ECO:0008006" key="3">
    <source>
        <dbReference type="Google" id="ProtNLM"/>
    </source>
</evidence>
<comment type="caution">
    <text evidence="1">The sequence shown here is derived from an EMBL/GenBank/DDBJ whole genome shotgun (WGS) entry which is preliminary data.</text>
</comment>
<reference evidence="1 2" key="1">
    <citation type="submission" date="2012-05" db="EMBL/GenBank/DDBJ databases">
        <title>The Genome Sequence of Sutterella wadsworthensis 2_1_59BFAA.</title>
        <authorList>
            <consortium name="The Broad Institute Genome Sequencing Platform"/>
            <person name="Earl A."/>
            <person name="Ward D."/>
            <person name="Feldgarden M."/>
            <person name="Gevers D."/>
            <person name="Daigneault M."/>
            <person name="Strauss J."/>
            <person name="Allen-Vercoe E."/>
            <person name="Walker B."/>
            <person name="Young S.K."/>
            <person name="Zeng Q."/>
            <person name="Gargeya S."/>
            <person name="Fitzgerald M."/>
            <person name="Haas B."/>
            <person name="Abouelleil A."/>
            <person name="Alvarado L."/>
            <person name="Arachchi H.M."/>
            <person name="Berlin A.M."/>
            <person name="Chapman S.B."/>
            <person name="Goldberg J."/>
            <person name="Griggs A."/>
            <person name="Gujja S."/>
            <person name="Hansen M."/>
            <person name="Howarth C."/>
            <person name="Imamovic A."/>
            <person name="Larimer J."/>
            <person name="McCowen C."/>
            <person name="Montmayeur A."/>
            <person name="Murphy C."/>
            <person name="Neiman D."/>
            <person name="Pearson M."/>
            <person name="Priest M."/>
            <person name="Roberts A."/>
            <person name="Saif S."/>
            <person name="Shea T."/>
            <person name="Sisk P."/>
            <person name="Sykes S."/>
            <person name="Wortman J."/>
            <person name="Nusbaum C."/>
            <person name="Birren B."/>
        </authorList>
    </citation>
    <scope>NUCLEOTIDE SEQUENCE [LARGE SCALE GENOMIC DNA]</scope>
    <source>
        <strain evidence="1 2">2_1_59BFAA</strain>
    </source>
</reference>
<keyword evidence="2" id="KW-1185">Reference proteome</keyword>
<dbReference type="PATRIC" id="fig|742823.3.peg.889"/>
<evidence type="ECO:0000313" key="1">
    <source>
        <dbReference type="EMBL" id="EKB31483.1"/>
    </source>
</evidence>
<protein>
    <recommendedName>
        <fullName evidence="3">DUF1064 domain-containing protein</fullName>
    </recommendedName>
</protein>
<dbReference type="eggNOG" id="ENOG5032JMZ">
    <property type="taxonomic scope" value="Bacteria"/>
</dbReference>
<name>K1JXZ7_9BURK</name>
<proteinExistence type="predicted"/>
<dbReference type="AlphaFoldDB" id="K1JXZ7"/>
<dbReference type="Proteomes" id="UP000005835">
    <property type="component" value="Unassembled WGS sequence"/>
</dbReference>
<organism evidence="1 2">
    <name type="scientific">Sutterella wadsworthensis 2_1_59BFAA</name>
    <dbReference type="NCBI Taxonomy" id="742823"/>
    <lineage>
        <taxon>Bacteria</taxon>
        <taxon>Pseudomonadati</taxon>
        <taxon>Pseudomonadota</taxon>
        <taxon>Betaproteobacteria</taxon>
        <taxon>Burkholderiales</taxon>
        <taxon>Sutterellaceae</taxon>
        <taxon>Sutterella</taxon>
    </lineage>
</organism>
<dbReference type="HOGENOM" id="CLU_137341_0_0_4"/>